<protein>
    <recommendedName>
        <fullName evidence="4 8">60S ribosome subunit biogenesis protein NIP7 homolog</fullName>
    </recommendedName>
</protein>
<dbReference type="FunFam" id="2.30.130.10:FF:000002">
    <property type="entry name" value="60S ribosome subunit biogenesis protein NIP7 homolog"/>
    <property type="match status" value="1"/>
</dbReference>
<dbReference type="CDD" id="cd21151">
    <property type="entry name" value="PUA_Nip7-like"/>
    <property type="match status" value="1"/>
</dbReference>
<keyword evidence="6 8" id="KW-0694">RNA-binding</keyword>
<dbReference type="InterPro" id="IPR016686">
    <property type="entry name" value="Ribosomal_synth_fac_NIP7"/>
</dbReference>
<dbReference type="EMBL" id="LWCA01000059">
    <property type="protein sequence ID" value="OAF71347.1"/>
    <property type="molecule type" value="Genomic_DNA"/>
</dbReference>
<evidence type="ECO:0000256" key="5">
    <source>
        <dbReference type="ARBA" id="ARBA00022517"/>
    </source>
</evidence>
<evidence type="ECO:0000256" key="8">
    <source>
        <dbReference type="PIRNR" id="PIRNR017190"/>
    </source>
</evidence>
<dbReference type="InterPro" id="IPR040598">
    <property type="entry name" value="NIP7_N"/>
</dbReference>
<dbReference type="SUPFAM" id="SSF88697">
    <property type="entry name" value="PUA domain-like"/>
    <property type="match status" value="1"/>
</dbReference>
<dbReference type="Gene3D" id="3.10.450.220">
    <property type="match status" value="1"/>
</dbReference>
<evidence type="ECO:0000313" key="11">
    <source>
        <dbReference type="Proteomes" id="UP000078046"/>
    </source>
</evidence>
<dbReference type="GO" id="GO:0003723">
    <property type="term" value="F:RNA binding"/>
    <property type="evidence" value="ECO:0007669"/>
    <property type="project" value="UniProtKB-KW"/>
</dbReference>
<dbReference type="Proteomes" id="UP000078046">
    <property type="component" value="Unassembled WGS sequence"/>
</dbReference>
<dbReference type="SMART" id="SM00359">
    <property type="entry name" value="PUA"/>
    <property type="match status" value="1"/>
</dbReference>
<comment type="subcellular location">
    <subcellularLocation>
        <location evidence="2">Nucleus</location>
        <location evidence="2">Nucleolus</location>
    </subcellularLocation>
</comment>
<dbReference type="InterPro" id="IPR015947">
    <property type="entry name" value="PUA-like_sf"/>
</dbReference>
<organism evidence="10 11">
    <name type="scientific">Intoshia linei</name>
    <dbReference type="NCBI Taxonomy" id="1819745"/>
    <lineage>
        <taxon>Eukaryota</taxon>
        <taxon>Metazoa</taxon>
        <taxon>Spiralia</taxon>
        <taxon>Lophotrochozoa</taxon>
        <taxon>Mesozoa</taxon>
        <taxon>Orthonectida</taxon>
        <taxon>Rhopaluridae</taxon>
        <taxon>Intoshia</taxon>
    </lineage>
</organism>
<dbReference type="Gene3D" id="2.30.130.10">
    <property type="entry name" value="PUA domain"/>
    <property type="match status" value="1"/>
</dbReference>
<evidence type="ECO:0000256" key="1">
    <source>
        <dbReference type="ARBA" id="ARBA00004087"/>
    </source>
</evidence>
<keyword evidence="5 8" id="KW-0690">Ribosome biogenesis</keyword>
<accession>A0A177BAK7</accession>
<proteinExistence type="inferred from homology"/>
<evidence type="ECO:0000256" key="2">
    <source>
        <dbReference type="ARBA" id="ARBA00004604"/>
    </source>
</evidence>
<comment type="function">
    <text evidence="1 8">Required for proper 34S pre-rRNA processing and 60S ribosome subunit assembly.</text>
</comment>
<comment type="caution">
    <text evidence="10">The sequence shown here is derived from an EMBL/GenBank/DDBJ whole genome shotgun (WGS) entry which is preliminary data.</text>
</comment>
<dbReference type="AlphaFoldDB" id="A0A177BAK7"/>
<evidence type="ECO:0000313" key="10">
    <source>
        <dbReference type="EMBL" id="OAF71347.1"/>
    </source>
</evidence>
<dbReference type="InterPro" id="IPR036974">
    <property type="entry name" value="PUA_sf"/>
</dbReference>
<gene>
    <name evidence="10" type="ORF">A3Q56_00900</name>
</gene>
<dbReference type="OrthoDB" id="27490at2759"/>
<comment type="similarity">
    <text evidence="3 8">Belongs to the NIP7 family.</text>
</comment>
<dbReference type="Pfam" id="PF17833">
    <property type="entry name" value="pre-PUA_NIP7"/>
    <property type="match status" value="1"/>
</dbReference>
<keyword evidence="7 8" id="KW-0539">Nucleus</keyword>
<evidence type="ECO:0000256" key="7">
    <source>
        <dbReference type="ARBA" id="ARBA00023242"/>
    </source>
</evidence>
<name>A0A177BAK7_9BILA</name>
<evidence type="ECO:0000256" key="6">
    <source>
        <dbReference type="ARBA" id="ARBA00022884"/>
    </source>
</evidence>
<evidence type="ECO:0000256" key="3">
    <source>
        <dbReference type="ARBA" id="ARBA00009895"/>
    </source>
</evidence>
<dbReference type="GO" id="GO:0005730">
    <property type="term" value="C:nucleolus"/>
    <property type="evidence" value="ECO:0007669"/>
    <property type="project" value="UniProtKB-SubCell"/>
</dbReference>
<reference evidence="10 11" key="1">
    <citation type="submission" date="2016-04" db="EMBL/GenBank/DDBJ databases">
        <title>The genome of Intoshia linei affirms orthonectids as highly simplified spiralians.</title>
        <authorList>
            <person name="Mikhailov K.V."/>
            <person name="Slusarev G.S."/>
            <person name="Nikitin M.A."/>
            <person name="Logacheva M.D."/>
            <person name="Penin A."/>
            <person name="Aleoshin V."/>
            <person name="Panchin Y.V."/>
        </authorList>
    </citation>
    <scope>NUCLEOTIDE SEQUENCE [LARGE SCALE GENOMIC DNA]</scope>
    <source>
        <strain evidence="10">Intl2013</strain>
        <tissue evidence="10">Whole animal</tissue>
    </source>
</reference>
<comment type="subunit">
    <text evidence="8">Interacts with pre-ribosome complex.</text>
</comment>
<feature type="domain" description="PUA" evidence="9">
    <location>
        <begin position="100"/>
        <end position="179"/>
    </location>
</feature>
<dbReference type="InterPro" id="IPR055359">
    <property type="entry name" value="Nip7_N_euk"/>
</dbReference>
<dbReference type="SUPFAM" id="SSF88802">
    <property type="entry name" value="Pre-PUA domain"/>
    <property type="match status" value="1"/>
</dbReference>
<dbReference type="Pfam" id="PF03657">
    <property type="entry name" value="UPF0113"/>
    <property type="match status" value="1"/>
</dbReference>
<dbReference type="PROSITE" id="PS50890">
    <property type="entry name" value="PUA"/>
    <property type="match status" value="1"/>
</dbReference>
<dbReference type="InterPro" id="IPR002478">
    <property type="entry name" value="PUA"/>
</dbReference>
<dbReference type="PIRSF" id="PIRSF017190">
    <property type="entry name" value="Rbsml_synth_fac_NIP7"/>
    <property type="match status" value="1"/>
</dbReference>
<dbReference type="CDD" id="cd21146">
    <property type="entry name" value="Nip7_N_euk"/>
    <property type="match status" value="1"/>
</dbReference>
<evidence type="ECO:0000256" key="4">
    <source>
        <dbReference type="ARBA" id="ARBA00018162"/>
    </source>
</evidence>
<evidence type="ECO:0000259" key="9">
    <source>
        <dbReference type="SMART" id="SM00359"/>
    </source>
</evidence>
<dbReference type="InterPro" id="IPR005155">
    <property type="entry name" value="UPF0113_PUA"/>
</dbReference>
<dbReference type="FunFam" id="3.10.450.220:FF:000001">
    <property type="entry name" value="60S ribosome subunit biogenesis protein NIP7 homolog"/>
    <property type="match status" value="1"/>
</dbReference>
<keyword evidence="11" id="KW-1185">Reference proteome</keyword>
<dbReference type="GO" id="GO:0042255">
    <property type="term" value="P:ribosome assembly"/>
    <property type="evidence" value="ECO:0007669"/>
    <property type="project" value="InterPro"/>
</dbReference>
<sequence>MRPLTTEESKAVFKKLAKYIGPRCKELIDKCSGINGTTEYCFRYHRQRIFYSSAMLAKRASSIKADNLLSFGICIGKFTKTHQFILKITSLHVIAPLFTNRMWLKPAAEQRFLYGRNIEKTGLARMTDTTQKYDGILMVSMNEVPLGFGLAAKSSTECRNTDPGTCIAFHQADVGEFIRNEDTLL</sequence>